<accession>A0A2T2YB34</accession>
<dbReference type="Pfam" id="PF13785">
    <property type="entry name" value="DUF4178"/>
    <property type="match status" value="1"/>
</dbReference>
<comment type="caution">
    <text evidence="2">The sequence shown here is derived from an EMBL/GenBank/DDBJ whole genome shotgun (WGS) entry which is preliminary data.</text>
</comment>
<feature type="domain" description="DUF4178" evidence="1">
    <location>
        <begin position="69"/>
        <end position="206"/>
    </location>
</feature>
<dbReference type="EMBL" id="PYFT01000001">
    <property type="protein sequence ID" value="PSR52740.1"/>
    <property type="molecule type" value="Genomic_DNA"/>
</dbReference>
<evidence type="ECO:0000313" key="3">
    <source>
        <dbReference type="Proteomes" id="UP000240357"/>
    </source>
</evidence>
<reference evidence="2 3" key="1">
    <citation type="submission" date="2018-03" db="EMBL/GenBank/DDBJ databases">
        <title>Adhaeribacter sp. HMF7605 Genome sequencing and assembly.</title>
        <authorList>
            <person name="Kang H."/>
            <person name="Kang J."/>
            <person name="Cha I."/>
            <person name="Kim H."/>
            <person name="Joh K."/>
        </authorList>
    </citation>
    <scope>NUCLEOTIDE SEQUENCE [LARGE SCALE GENOMIC DNA]</scope>
    <source>
        <strain evidence="2 3">HMF7605</strain>
    </source>
</reference>
<gene>
    <name evidence="2" type="ORF">AHMF7605_03990</name>
</gene>
<dbReference type="AlphaFoldDB" id="A0A2T2YB34"/>
<evidence type="ECO:0000259" key="1">
    <source>
        <dbReference type="Pfam" id="PF13785"/>
    </source>
</evidence>
<proteinExistence type="predicted"/>
<sequence length="222" mass="25966">MDYELNTSMFYQTKVPFSCSQCDRPLQFKSEFSVGLICPECQTVSRRVQLESNTLDKMEAVREDMSVIRLGTTGSFEETSFEVIGRIQYFFQETYRNHWFLHFNNGTSGWLGDWAGNYSIFKIVKETRQTFENPVITKKIQINNSDYFLEKIDVSFKVMAEGELPGFYLNNEKFIRLEFNNLNGGLALAHVFTKNQLEAFTGQYVEVGDLQFQNFRQHHDWA</sequence>
<organism evidence="2 3">
    <name type="scientific">Adhaeribacter arboris</name>
    <dbReference type="NCBI Taxonomy" id="2072846"/>
    <lineage>
        <taxon>Bacteria</taxon>
        <taxon>Pseudomonadati</taxon>
        <taxon>Bacteroidota</taxon>
        <taxon>Cytophagia</taxon>
        <taxon>Cytophagales</taxon>
        <taxon>Hymenobacteraceae</taxon>
        <taxon>Adhaeribacter</taxon>
    </lineage>
</organism>
<keyword evidence="3" id="KW-1185">Reference proteome</keyword>
<dbReference type="OrthoDB" id="892977at2"/>
<name>A0A2T2YB34_9BACT</name>
<dbReference type="InterPro" id="IPR025235">
    <property type="entry name" value="DUF4178"/>
</dbReference>
<dbReference type="RefSeq" id="WP_106926664.1">
    <property type="nucleotide sequence ID" value="NZ_PYFT01000001.1"/>
</dbReference>
<protein>
    <recommendedName>
        <fullName evidence="1">DUF4178 domain-containing protein</fullName>
    </recommendedName>
</protein>
<dbReference type="Proteomes" id="UP000240357">
    <property type="component" value="Unassembled WGS sequence"/>
</dbReference>
<evidence type="ECO:0000313" key="2">
    <source>
        <dbReference type="EMBL" id="PSR52740.1"/>
    </source>
</evidence>